<sequence length="108" mass="12123">MCMLPTQPIFLTAGDKIIWTIKIIQPDWNCVCLLLRCQEAEGLTAFTDDDALVKVANSINGARYFESVLKEWCEDVFFLEIGSNQSDQPRISVGEQNGNLRPVEGLET</sequence>
<evidence type="ECO:0000313" key="2">
    <source>
        <dbReference type="EMBL" id="KAK9925982.1"/>
    </source>
</evidence>
<dbReference type="PANTHER" id="PTHR13520:SF1">
    <property type="entry name" value="RINT1-LIKE PROTEIN MAG2"/>
    <property type="match status" value="1"/>
</dbReference>
<feature type="region of interest" description="Disordered" evidence="1">
    <location>
        <begin position="87"/>
        <end position="108"/>
    </location>
</feature>
<dbReference type="GO" id="GO:0006888">
    <property type="term" value="P:endoplasmic reticulum to Golgi vesicle-mediated transport"/>
    <property type="evidence" value="ECO:0007669"/>
    <property type="project" value="InterPro"/>
</dbReference>
<keyword evidence="3" id="KW-1185">Reference proteome</keyword>
<feature type="compositionally biased region" description="Polar residues" evidence="1">
    <location>
        <begin position="87"/>
        <end position="99"/>
    </location>
</feature>
<evidence type="ECO:0000313" key="3">
    <source>
        <dbReference type="Proteomes" id="UP001457282"/>
    </source>
</evidence>
<evidence type="ECO:0000256" key="1">
    <source>
        <dbReference type="SAM" id="MobiDB-lite"/>
    </source>
</evidence>
<dbReference type="InterPro" id="IPR007528">
    <property type="entry name" value="RINT1_Tip20"/>
</dbReference>
<dbReference type="GO" id="GO:0070939">
    <property type="term" value="C:Dsl1/NZR complex"/>
    <property type="evidence" value="ECO:0007669"/>
    <property type="project" value="InterPro"/>
</dbReference>
<protein>
    <submittedName>
        <fullName evidence="2">Uncharacterized protein</fullName>
    </submittedName>
</protein>
<reference evidence="2 3" key="1">
    <citation type="journal article" date="2023" name="G3 (Bethesda)">
        <title>A chromosome-length genome assembly and annotation of blackberry (Rubus argutus, cv. 'Hillquist').</title>
        <authorList>
            <person name="Bruna T."/>
            <person name="Aryal R."/>
            <person name="Dudchenko O."/>
            <person name="Sargent D.J."/>
            <person name="Mead D."/>
            <person name="Buti M."/>
            <person name="Cavallini A."/>
            <person name="Hytonen T."/>
            <person name="Andres J."/>
            <person name="Pham M."/>
            <person name="Weisz D."/>
            <person name="Mascagni F."/>
            <person name="Usai G."/>
            <person name="Natali L."/>
            <person name="Bassil N."/>
            <person name="Fernandez G.E."/>
            <person name="Lomsadze A."/>
            <person name="Armour M."/>
            <person name="Olukolu B."/>
            <person name="Poorten T."/>
            <person name="Britton C."/>
            <person name="Davik J."/>
            <person name="Ashrafi H."/>
            <person name="Aiden E.L."/>
            <person name="Borodovsky M."/>
            <person name="Worthington M."/>
        </authorList>
    </citation>
    <scope>NUCLEOTIDE SEQUENCE [LARGE SCALE GENOMIC DNA]</scope>
    <source>
        <strain evidence="2">PI 553951</strain>
    </source>
</reference>
<comment type="caution">
    <text evidence="2">The sequence shown here is derived from an EMBL/GenBank/DDBJ whole genome shotgun (WGS) entry which is preliminary data.</text>
</comment>
<gene>
    <name evidence="2" type="ORF">M0R45_023238</name>
</gene>
<dbReference type="GO" id="GO:0060628">
    <property type="term" value="P:regulation of ER to Golgi vesicle-mediated transport"/>
    <property type="evidence" value="ECO:0007669"/>
    <property type="project" value="TreeGrafter"/>
</dbReference>
<proteinExistence type="predicted"/>
<organism evidence="2 3">
    <name type="scientific">Rubus argutus</name>
    <name type="common">Southern blackberry</name>
    <dbReference type="NCBI Taxonomy" id="59490"/>
    <lineage>
        <taxon>Eukaryota</taxon>
        <taxon>Viridiplantae</taxon>
        <taxon>Streptophyta</taxon>
        <taxon>Embryophyta</taxon>
        <taxon>Tracheophyta</taxon>
        <taxon>Spermatophyta</taxon>
        <taxon>Magnoliopsida</taxon>
        <taxon>eudicotyledons</taxon>
        <taxon>Gunneridae</taxon>
        <taxon>Pentapetalae</taxon>
        <taxon>rosids</taxon>
        <taxon>fabids</taxon>
        <taxon>Rosales</taxon>
        <taxon>Rosaceae</taxon>
        <taxon>Rosoideae</taxon>
        <taxon>Rosoideae incertae sedis</taxon>
        <taxon>Rubus</taxon>
    </lineage>
</organism>
<dbReference type="PANTHER" id="PTHR13520">
    <property type="entry name" value="RAD50-INTERACTING PROTEIN 1 RINT-1"/>
    <property type="match status" value="1"/>
</dbReference>
<dbReference type="GO" id="GO:0006890">
    <property type="term" value="P:retrograde vesicle-mediated transport, Golgi to endoplasmic reticulum"/>
    <property type="evidence" value="ECO:0007669"/>
    <property type="project" value="InterPro"/>
</dbReference>
<dbReference type="EMBL" id="JBEDUW010000005">
    <property type="protein sequence ID" value="KAK9925982.1"/>
    <property type="molecule type" value="Genomic_DNA"/>
</dbReference>
<name>A0AAW1WRL5_RUBAR</name>
<dbReference type="PROSITE" id="PS51386">
    <property type="entry name" value="RINT1_TIP20"/>
    <property type="match status" value="1"/>
</dbReference>
<accession>A0AAW1WRL5</accession>
<dbReference type="AlphaFoldDB" id="A0AAW1WRL5"/>
<dbReference type="Proteomes" id="UP001457282">
    <property type="component" value="Unassembled WGS sequence"/>
</dbReference>